<evidence type="ECO:0000313" key="10">
    <source>
        <dbReference type="Proteomes" id="UP000230000"/>
    </source>
</evidence>
<proteinExistence type="inferred from homology"/>
<comment type="caution">
    <text evidence="9">The sequence shown here is derived from an EMBL/GenBank/DDBJ whole genome shotgun (WGS) entry which is preliminary data.</text>
</comment>
<comment type="cofactor">
    <cofactor evidence="2">
        <name>Mg(2+)</name>
        <dbReference type="ChEBI" id="CHEBI:18420"/>
    </cofactor>
</comment>
<evidence type="ECO:0000256" key="2">
    <source>
        <dbReference type="ARBA" id="ARBA00001946"/>
    </source>
</evidence>
<evidence type="ECO:0000256" key="3">
    <source>
        <dbReference type="ARBA" id="ARBA00007275"/>
    </source>
</evidence>
<evidence type="ECO:0000256" key="7">
    <source>
        <dbReference type="ARBA" id="ARBA00032272"/>
    </source>
</evidence>
<dbReference type="PANTHER" id="PTHR11839:SF18">
    <property type="entry name" value="NUDIX HYDROLASE DOMAIN-CONTAINING PROTEIN"/>
    <property type="match status" value="1"/>
</dbReference>
<evidence type="ECO:0000313" key="9">
    <source>
        <dbReference type="EMBL" id="PJJ76055.1"/>
    </source>
</evidence>
<dbReference type="Proteomes" id="UP000230000">
    <property type="component" value="Unassembled WGS sequence"/>
</dbReference>
<sequence length="174" mass="19576">MVYDNPWIQVTEFQVVNPSGGPGIYGVVHFKNLAIGVVPLDEQGHLWLVGQYRYPLQAYSWEIPEGGGPLEVDPLFSAQRELLEETGIRAAHWELILTMHLSNSVSDEKALIYLATGLSYHDSQPEETEQLQLRKVKLEEAYEEVLQGKITDSISVAAILRLMLMKKENKLPCG</sequence>
<keyword evidence="10" id="KW-1185">Reference proteome</keyword>
<evidence type="ECO:0000256" key="4">
    <source>
        <dbReference type="ARBA" id="ARBA00016377"/>
    </source>
</evidence>
<dbReference type="EMBL" id="PGFG01000001">
    <property type="protein sequence ID" value="PJJ76055.1"/>
    <property type="molecule type" value="Genomic_DNA"/>
</dbReference>
<name>A0A2M9CVZ2_9BACT</name>
<dbReference type="GO" id="GO:0006753">
    <property type="term" value="P:nucleoside phosphate metabolic process"/>
    <property type="evidence" value="ECO:0007669"/>
    <property type="project" value="TreeGrafter"/>
</dbReference>
<gene>
    <name evidence="9" type="ORF">BXY57_1654</name>
</gene>
<comment type="catalytic activity">
    <reaction evidence="1">
        <text>GDP-alpha-D-mannose + H2O = alpha-D-mannose 1-phosphate + GMP + 2 H(+)</text>
        <dbReference type="Rhea" id="RHEA:27978"/>
        <dbReference type="ChEBI" id="CHEBI:15377"/>
        <dbReference type="ChEBI" id="CHEBI:15378"/>
        <dbReference type="ChEBI" id="CHEBI:57527"/>
        <dbReference type="ChEBI" id="CHEBI:58115"/>
        <dbReference type="ChEBI" id="CHEBI:58409"/>
    </reaction>
</comment>
<organism evidence="9 10">
    <name type="scientific">Thermoflavifilum aggregans</name>
    <dbReference type="NCBI Taxonomy" id="454188"/>
    <lineage>
        <taxon>Bacteria</taxon>
        <taxon>Pseudomonadati</taxon>
        <taxon>Bacteroidota</taxon>
        <taxon>Chitinophagia</taxon>
        <taxon>Chitinophagales</taxon>
        <taxon>Chitinophagaceae</taxon>
        <taxon>Thermoflavifilum</taxon>
    </lineage>
</organism>
<evidence type="ECO:0000256" key="5">
    <source>
        <dbReference type="ARBA" id="ARBA00022801"/>
    </source>
</evidence>
<dbReference type="PANTHER" id="PTHR11839">
    <property type="entry name" value="UDP/ADP-SUGAR PYROPHOSPHATASE"/>
    <property type="match status" value="1"/>
</dbReference>
<reference evidence="9 10" key="1">
    <citation type="submission" date="2017-11" db="EMBL/GenBank/DDBJ databases">
        <title>Genomic Encyclopedia of Archaeal and Bacterial Type Strains, Phase II (KMG-II): From Individual Species to Whole Genera.</title>
        <authorList>
            <person name="Goeker M."/>
        </authorList>
    </citation>
    <scope>NUCLEOTIDE SEQUENCE [LARGE SCALE GENOMIC DNA]</scope>
    <source>
        <strain evidence="9 10">DSM 27268</strain>
    </source>
</reference>
<feature type="domain" description="Nudix hydrolase" evidence="8">
    <location>
        <begin position="30"/>
        <end position="158"/>
    </location>
</feature>
<dbReference type="PROSITE" id="PS51462">
    <property type="entry name" value="NUDIX"/>
    <property type="match status" value="1"/>
</dbReference>
<dbReference type="InterPro" id="IPR000086">
    <property type="entry name" value="NUDIX_hydrolase_dom"/>
</dbReference>
<dbReference type="GO" id="GO:0005829">
    <property type="term" value="C:cytosol"/>
    <property type="evidence" value="ECO:0007669"/>
    <property type="project" value="TreeGrafter"/>
</dbReference>
<accession>A0A2M9CVZ2</accession>
<dbReference type="Gene3D" id="3.90.79.10">
    <property type="entry name" value="Nucleoside Triphosphate Pyrophosphohydrolase"/>
    <property type="match status" value="1"/>
</dbReference>
<protein>
    <recommendedName>
        <fullName evidence="4">GDP-mannose pyrophosphatase</fullName>
    </recommendedName>
    <alternativeName>
        <fullName evidence="6">GDP-mannose hydrolase</fullName>
    </alternativeName>
    <alternativeName>
        <fullName evidence="7">GDPMK</fullName>
    </alternativeName>
</protein>
<keyword evidence="5" id="KW-0378">Hydrolase</keyword>
<dbReference type="SUPFAM" id="SSF55811">
    <property type="entry name" value="Nudix"/>
    <property type="match status" value="1"/>
</dbReference>
<dbReference type="CDD" id="cd24161">
    <property type="entry name" value="NUDIX_ADPRase_Ndx2"/>
    <property type="match status" value="1"/>
</dbReference>
<evidence type="ECO:0000259" key="8">
    <source>
        <dbReference type="PROSITE" id="PS51462"/>
    </source>
</evidence>
<evidence type="ECO:0000256" key="1">
    <source>
        <dbReference type="ARBA" id="ARBA00000847"/>
    </source>
</evidence>
<dbReference type="GO" id="GO:0016787">
    <property type="term" value="F:hydrolase activity"/>
    <property type="evidence" value="ECO:0007669"/>
    <property type="project" value="UniProtKB-KW"/>
</dbReference>
<dbReference type="GO" id="GO:0019693">
    <property type="term" value="P:ribose phosphate metabolic process"/>
    <property type="evidence" value="ECO:0007669"/>
    <property type="project" value="TreeGrafter"/>
</dbReference>
<dbReference type="InterPro" id="IPR015797">
    <property type="entry name" value="NUDIX_hydrolase-like_dom_sf"/>
</dbReference>
<dbReference type="Pfam" id="PF00293">
    <property type="entry name" value="NUDIX"/>
    <property type="match status" value="1"/>
</dbReference>
<comment type="similarity">
    <text evidence="3">Belongs to the Nudix hydrolase family. NudK subfamily.</text>
</comment>
<evidence type="ECO:0000256" key="6">
    <source>
        <dbReference type="ARBA" id="ARBA00032162"/>
    </source>
</evidence>
<dbReference type="AlphaFoldDB" id="A0A2M9CVZ2"/>